<dbReference type="AlphaFoldDB" id="A0A2V3ZNQ2"/>
<organism evidence="2 3">
    <name type="scientific">Marinobacter vulgaris</name>
    <dbReference type="NCBI Taxonomy" id="1928331"/>
    <lineage>
        <taxon>Bacteria</taxon>
        <taxon>Pseudomonadati</taxon>
        <taxon>Pseudomonadota</taxon>
        <taxon>Gammaproteobacteria</taxon>
        <taxon>Pseudomonadales</taxon>
        <taxon>Marinobacteraceae</taxon>
        <taxon>Marinobacter</taxon>
    </lineage>
</organism>
<keyword evidence="1" id="KW-0812">Transmembrane</keyword>
<reference evidence="2 3" key="2">
    <citation type="submission" date="2018-06" db="EMBL/GenBank/DDBJ databases">
        <title>Marinobactersediminissp. nov, a moderately halophilic bacterium isolated from marine solar saltern.</title>
        <authorList>
            <person name="Zhang Y."/>
        </authorList>
    </citation>
    <scope>NUCLEOTIDE SEQUENCE [LARGE SCALE GENOMIC DNA]</scope>
    <source>
        <strain evidence="2 3">F01</strain>
    </source>
</reference>
<dbReference type="InterPro" id="IPR021296">
    <property type="entry name" value="DUF2868"/>
</dbReference>
<comment type="caution">
    <text evidence="2">The sequence shown here is derived from an EMBL/GenBank/DDBJ whole genome shotgun (WGS) entry which is preliminary data.</text>
</comment>
<dbReference type="Proteomes" id="UP000253987">
    <property type="component" value="Unassembled WGS sequence"/>
</dbReference>
<evidence type="ECO:0000313" key="3">
    <source>
        <dbReference type="Proteomes" id="UP000253987"/>
    </source>
</evidence>
<protein>
    <submittedName>
        <fullName evidence="2">DUF2868 domain-containing protein</fullName>
    </submittedName>
</protein>
<evidence type="ECO:0000313" key="2">
    <source>
        <dbReference type="EMBL" id="PXX92601.1"/>
    </source>
</evidence>
<keyword evidence="1" id="KW-0472">Membrane</keyword>
<dbReference type="EMBL" id="QFWX01000002">
    <property type="protein sequence ID" value="PXX92601.1"/>
    <property type="molecule type" value="Genomic_DNA"/>
</dbReference>
<dbReference type="Pfam" id="PF11067">
    <property type="entry name" value="DUF2868"/>
    <property type="match status" value="1"/>
</dbReference>
<proteinExistence type="predicted"/>
<feature type="transmembrane region" description="Helical" evidence="1">
    <location>
        <begin position="101"/>
        <end position="128"/>
    </location>
</feature>
<dbReference type="RefSeq" id="WP_114612155.1">
    <property type="nucleotide sequence ID" value="NZ_QFWX01000002.1"/>
</dbReference>
<gene>
    <name evidence="2" type="ORF">DIT71_05270</name>
</gene>
<name>A0A2V3ZNQ2_9GAMM</name>
<evidence type="ECO:0000256" key="1">
    <source>
        <dbReference type="SAM" id="Phobius"/>
    </source>
</evidence>
<keyword evidence="3" id="KW-1185">Reference proteome</keyword>
<dbReference type="OrthoDB" id="7056210at2"/>
<feature type="transmembrane region" description="Helical" evidence="1">
    <location>
        <begin position="158"/>
        <end position="180"/>
    </location>
</feature>
<accession>A0A2V3ZNQ2</accession>
<sequence>MPDSAIRRLLEFDRQVRRDSDQSPAFLHRRDRRFALDCRDNSLTPDPDRWLQHVRRLRVPVAADDPLRRWRHLTTGFALAGLITGVLAMLGLLFYDGGQRINLTVILAFVLLQCLLAAITTVQAFAGWQPWQWLLRKLFRGSPPDALRPLQPMLMARAAHTGGLMFGVAGLGTLLVLVVIQDLAFGWSTTLNTGADSYYELLATLATPWQNLWPAAFPDRELVNATRFFRNQTDGTDNPALWGRWWPFVTMVWITYVILPRVVLLAVAAIHPGIRARRELARHPGMIALQYRMETPTLDTGNRHNDAADQPDVSTSAQLHPLPAGQVLIRWAGVGEPELPDALAAGYRDLLAAGGNASLAHDNGVIQTARQVLAGAASNPAALVITRSWEPPTGELADFLREARKAWPATTLIALVPMAAGPDQPPPDHQLSQWLRFAERSADSRIVVSTPQMISPETRIHRALQDEYRQ</sequence>
<reference evidence="3" key="1">
    <citation type="submission" date="2018-05" db="EMBL/GenBank/DDBJ databases">
        <authorList>
            <person name="Lu D."/>
        </authorList>
    </citation>
    <scope>NUCLEOTIDE SEQUENCE [LARGE SCALE GENOMIC DNA]</scope>
    <source>
        <strain evidence="3">F01</strain>
    </source>
</reference>
<feature type="transmembrane region" description="Helical" evidence="1">
    <location>
        <begin position="76"/>
        <end position="95"/>
    </location>
</feature>
<feature type="transmembrane region" description="Helical" evidence="1">
    <location>
        <begin position="245"/>
        <end position="270"/>
    </location>
</feature>
<keyword evidence="1" id="KW-1133">Transmembrane helix</keyword>